<dbReference type="SMART" id="SM00530">
    <property type="entry name" value="HTH_XRE"/>
    <property type="match status" value="1"/>
</dbReference>
<dbReference type="Pfam" id="PF01381">
    <property type="entry name" value="HTH_3"/>
    <property type="match status" value="1"/>
</dbReference>
<dbReference type="Gene3D" id="1.10.260.40">
    <property type="entry name" value="lambda repressor-like DNA-binding domains"/>
    <property type="match status" value="1"/>
</dbReference>
<dbReference type="InterPro" id="IPR001387">
    <property type="entry name" value="Cro/C1-type_HTH"/>
</dbReference>
<dbReference type="SUPFAM" id="SSF47413">
    <property type="entry name" value="lambda repressor-like DNA-binding domains"/>
    <property type="match status" value="1"/>
</dbReference>
<dbReference type="CDD" id="cd00093">
    <property type="entry name" value="HTH_XRE"/>
    <property type="match status" value="1"/>
</dbReference>
<gene>
    <name evidence="2" type="ORF">GJV18_09150</name>
</gene>
<dbReference type="EMBL" id="WKJZ01000001">
    <property type="protein sequence ID" value="MVW75481.1"/>
    <property type="molecule type" value="Genomic_DNA"/>
</dbReference>
<evidence type="ECO:0000313" key="3">
    <source>
        <dbReference type="Proteomes" id="UP000429555"/>
    </source>
</evidence>
<comment type="caution">
    <text evidence="2">The sequence shown here is derived from an EMBL/GenBank/DDBJ whole genome shotgun (WGS) entry which is preliminary data.</text>
</comment>
<evidence type="ECO:0000313" key="2">
    <source>
        <dbReference type="EMBL" id="MVW75481.1"/>
    </source>
</evidence>
<proteinExistence type="predicted"/>
<feature type="domain" description="HTH cro/C1-type" evidence="1">
    <location>
        <begin position="49"/>
        <end position="93"/>
    </location>
</feature>
<accession>A0A6I4KV02</accession>
<name>A0A6I4KV02_9PSED</name>
<dbReference type="GO" id="GO:0003677">
    <property type="term" value="F:DNA binding"/>
    <property type="evidence" value="ECO:0007669"/>
    <property type="project" value="InterPro"/>
</dbReference>
<reference evidence="2 3" key="1">
    <citation type="submission" date="2019-11" db="EMBL/GenBank/DDBJ databases">
        <title>Pseudomonas flavidum sp. nov., isolated from Baiyang Lake.</title>
        <authorList>
            <person name="Zhao Y."/>
        </authorList>
    </citation>
    <scope>NUCLEOTIDE SEQUENCE [LARGE SCALE GENOMIC DNA]</scope>
    <source>
        <strain evidence="3">R-22-3 w-18</strain>
    </source>
</reference>
<sequence length="105" mass="11379">MSVQVIQRDGAPEYAVLPWAEYQALLQAAGQATATTAPVVGSRPRLSQLTALREAKGLSPEQLARNVGISPPYLAMIERAERQPDDAILRALAWHLGVEGWESDS</sequence>
<dbReference type="AlphaFoldDB" id="A0A6I4KV02"/>
<protein>
    <submittedName>
        <fullName evidence="2">Helix-turn-helix domain-containing protein</fullName>
    </submittedName>
</protein>
<dbReference type="RefSeq" id="WP_160344651.1">
    <property type="nucleotide sequence ID" value="NZ_WKJZ01000001.1"/>
</dbReference>
<keyword evidence="3" id="KW-1185">Reference proteome</keyword>
<dbReference type="Proteomes" id="UP000429555">
    <property type="component" value="Unassembled WGS sequence"/>
</dbReference>
<dbReference type="PROSITE" id="PS50943">
    <property type="entry name" value="HTH_CROC1"/>
    <property type="match status" value="1"/>
</dbReference>
<dbReference type="InterPro" id="IPR010982">
    <property type="entry name" value="Lambda_DNA-bd_dom_sf"/>
</dbReference>
<organism evidence="2 3">
    <name type="scientific">Pseudomonas xionganensis</name>
    <dbReference type="NCBI Taxonomy" id="2654845"/>
    <lineage>
        <taxon>Bacteria</taxon>
        <taxon>Pseudomonadati</taxon>
        <taxon>Pseudomonadota</taxon>
        <taxon>Gammaproteobacteria</taxon>
        <taxon>Pseudomonadales</taxon>
        <taxon>Pseudomonadaceae</taxon>
        <taxon>Pseudomonas</taxon>
    </lineage>
</organism>
<evidence type="ECO:0000259" key="1">
    <source>
        <dbReference type="PROSITE" id="PS50943"/>
    </source>
</evidence>